<organism evidence="2 3">
    <name type="scientific">Acinetobacter brisouii CIP 110357</name>
    <dbReference type="NCBI Taxonomy" id="1341683"/>
    <lineage>
        <taxon>Bacteria</taxon>
        <taxon>Pseudomonadati</taxon>
        <taxon>Pseudomonadota</taxon>
        <taxon>Gammaproteobacteria</taxon>
        <taxon>Moraxellales</taxon>
        <taxon>Moraxellaceae</taxon>
        <taxon>Acinetobacter</taxon>
    </lineage>
</organism>
<keyword evidence="1" id="KW-0732">Signal</keyword>
<comment type="caution">
    <text evidence="2">The sequence shown here is derived from an EMBL/GenBank/DDBJ whole genome shotgun (WGS) entry which is preliminary data.</text>
</comment>
<keyword evidence="3" id="KW-1185">Reference proteome</keyword>
<dbReference type="STRING" id="396323.VH98_07610"/>
<sequence>MNKNVFATAVCLGLSLGYMSLAQANDKVQKIYNTQTIQHVCKGKHAGDAVSFAARGILWNGTCETQFIPMHSKMIQGNENELYDACQSDPHTKMVTINDHEVKGKCALAFTPPRPKQ</sequence>
<dbReference type="EMBL" id="AYEU01000003">
    <property type="protein sequence ID" value="ESK52715.1"/>
    <property type="molecule type" value="Genomic_DNA"/>
</dbReference>
<reference evidence="2 3" key="1">
    <citation type="submission" date="2013-10" db="EMBL/GenBank/DDBJ databases">
        <title>The Genome Sequence of Acinetobacter brisouii CIP 110357.</title>
        <authorList>
            <consortium name="The Broad Institute Genomics Platform"/>
            <consortium name="The Broad Institute Genome Sequencing Center for Infectious Disease"/>
            <person name="Cerqueira G."/>
            <person name="Feldgarden M."/>
            <person name="Courvalin P."/>
            <person name="Grillot-Courvalin C."/>
            <person name="Clermont D."/>
            <person name="Rocha E."/>
            <person name="Yoon E.-J."/>
            <person name="Nemec A."/>
            <person name="Young S.K."/>
            <person name="Zeng Q."/>
            <person name="Gargeya S."/>
            <person name="Fitzgerald M."/>
            <person name="Abouelleil A."/>
            <person name="Alvarado L."/>
            <person name="Berlin A.M."/>
            <person name="Chapman S.B."/>
            <person name="Gainer-Dewar J."/>
            <person name="Goldberg J."/>
            <person name="Gnerre S."/>
            <person name="Griggs A."/>
            <person name="Gujja S."/>
            <person name="Hansen M."/>
            <person name="Howarth C."/>
            <person name="Imamovic A."/>
            <person name="Ireland A."/>
            <person name="Larimer J."/>
            <person name="McCowan C."/>
            <person name="Murphy C."/>
            <person name="Pearson M."/>
            <person name="Poon T.W."/>
            <person name="Priest M."/>
            <person name="Roberts A."/>
            <person name="Saif S."/>
            <person name="Shea T."/>
            <person name="Sykes S."/>
            <person name="Wortman J."/>
            <person name="Nusbaum C."/>
            <person name="Birren B."/>
        </authorList>
    </citation>
    <scope>NUCLEOTIDE SEQUENCE [LARGE SCALE GENOMIC DNA]</scope>
    <source>
        <strain evidence="2 3">CIP 110357</strain>
    </source>
</reference>
<feature type="signal peptide" evidence="1">
    <location>
        <begin position="1"/>
        <end position="24"/>
    </location>
</feature>
<dbReference type="PATRIC" id="fig|1341683.3.peg.868"/>
<feature type="chain" id="PRO_5004710403" evidence="1">
    <location>
        <begin position="25"/>
        <end position="117"/>
    </location>
</feature>
<evidence type="ECO:0000313" key="2">
    <source>
        <dbReference type="EMBL" id="ESK52715.1"/>
    </source>
</evidence>
<dbReference type="RefSeq" id="WP_004903888.1">
    <property type="nucleotide sequence ID" value="NZ_BBTI01000001.1"/>
</dbReference>
<evidence type="ECO:0000313" key="3">
    <source>
        <dbReference type="Proteomes" id="UP000018418"/>
    </source>
</evidence>
<dbReference type="Proteomes" id="UP000018418">
    <property type="component" value="Unassembled WGS sequence"/>
</dbReference>
<dbReference type="HOGENOM" id="CLU_142047_0_0_6"/>
<protein>
    <submittedName>
        <fullName evidence="2">Uncharacterized protein</fullName>
    </submittedName>
</protein>
<accession>V2UVM8</accession>
<dbReference type="OrthoDB" id="6692658at2"/>
<gene>
    <name evidence="2" type="ORF">P255_00876</name>
</gene>
<name>V2UVM8_9GAMM</name>
<dbReference type="AlphaFoldDB" id="V2UVM8"/>
<proteinExistence type="predicted"/>
<evidence type="ECO:0000256" key="1">
    <source>
        <dbReference type="SAM" id="SignalP"/>
    </source>
</evidence>